<feature type="transmembrane region" description="Helical" evidence="6">
    <location>
        <begin position="157"/>
        <end position="176"/>
    </location>
</feature>
<dbReference type="AlphaFoldDB" id="A0A5N6HF60"/>
<feature type="transmembrane region" description="Helical" evidence="6">
    <location>
        <begin position="514"/>
        <end position="532"/>
    </location>
</feature>
<comment type="similarity">
    <text evidence="2">Belongs to the major facilitator superfamily. Proton-dependent oligopeptide transporter (POT/PTR) (TC 2.A.17) family.</text>
</comment>
<keyword evidence="3 6" id="KW-0812">Transmembrane</keyword>
<dbReference type="Pfam" id="PF00854">
    <property type="entry name" value="PTR2"/>
    <property type="match status" value="1"/>
</dbReference>
<evidence type="ECO:0000256" key="4">
    <source>
        <dbReference type="ARBA" id="ARBA00022989"/>
    </source>
</evidence>
<protein>
    <submittedName>
        <fullName evidence="7">POT peptide transporter</fullName>
    </submittedName>
</protein>
<evidence type="ECO:0000256" key="1">
    <source>
        <dbReference type="ARBA" id="ARBA00004141"/>
    </source>
</evidence>
<evidence type="ECO:0000256" key="5">
    <source>
        <dbReference type="ARBA" id="ARBA00023136"/>
    </source>
</evidence>
<feature type="transmembrane region" description="Helical" evidence="6">
    <location>
        <begin position="219"/>
        <end position="236"/>
    </location>
</feature>
<feature type="transmembrane region" description="Helical" evidence="6">
    <location>
        <begin position="130"/>
        <end position="151"/>
    </location>
</feature>
<organism evidence="7">
    <name type="scientific">Aspergillus flavus</name>
    <dbReference type="NCBI Taxonomy" id="5059"/>
    <lineage>
        <taxon>Eukaryota</taxon>
        <taxon>Fungi</taxon>
        <taxon>Dikarya</taxon>
        <taxon>Ascomycota</taxon>
        <taxon>Pezizomycotina</taxon>
        <taxon>Eurotiomycetes</taxon>
        <taxon>Eurotiomycetidae</taxon>
        <taxon>Eurotiales</taxon>
        <taxon>Aspergillaceae</taxon>
        <taxon>Aspergillus</taxon>
        <taxon>Aspergillus subgen. Circumdati</taxon>
    </lineage>
</organism>
<dbReference type="Proteomes" id="UP000325434">
    <property type="component" value="Unassembled WGS sequence"/>
</dbReference>
<feature type="transmembrane region" description="Helical" evidence="6">
    <location>
        <begin position="242"/>
        <end position="262"/>
    </location>
</feature>
<accession>A0A5N6HF60</accession>
<proteinExistence type="inferred from homology"/>
<dbReference type="SUPFAM" id="SSF103473">
    <property type="entry name" value="MFS general substrate transporter"/>
    <property type="match status" value="1"/>
</dbReference>
<dbReference type="GO" id="GO:0022857">
    <property type="term" value="F:transmembrane transporter activity"/>
    <property type="evidence" value="ECO:0007669"/>
    <property type="project" value="InterPro"/>
</dbReference>
<dbReference type="VEuPathDB" id="FungiDB:AFLA_007446"/>
<sequence>MESKSWESLSKASHASSGQTLLADDPKAETWVEPTGVEHSDLRLVSDDISLDIFLVAVAELAERFTYRSITAPIQNYIQNARDDPLHPGALGMGQTVATSINYIFIAWCYLSPVLMAIIADSLLGRFKTIVLGTGLSACGVLILFVTSLPVSLEHGAGLPGLVAALTLVGLGTGAIKSNVAPLIAEQYQYIEARVKTLPDGEQVLVDPNVTIQAVYARYYWIINLGALSVVPVSWLELKVDFWAAFMLPLCFWTLAIVALLVGRARYIVRPPNGSIVIKAMRVLWIGMKSGGNLEAARPAFMEERGVPVPWDNVFVDELKRALVACRVFLIFPLYWICNGQASSNLVSQGASMNTHGIPNDMMGCLNPITILIAVPLLERFIYPMLHRFHIKFKPISRITAGFLLASCAMALAAGLQELIYETSPCQRNPTADSCKGVPPARKISLLLQIPVYCLMGISELFAMLSGMEYAYTKAPKSMRSIIMSLFLLAGAFGSSIGISLSPTSVDPKVLIEYISLSATMLVAALVFFSCFQKYNRMEESMNKLVDADCPRRVSWDTDDPVGLERQ</sequence>
<keyword evidence="4 6" id="KW-1133">Transmembrane helix</keyword>
<reference evidence="7" key="1">
    <citation type="submission" date="2019-04" db="EMBL/GenBank/DDBJ databases">
        <title>Friends and foes A comparative genomics study of 23 Aspergillus species from section Flavi.</title>
        <authorList>
            <consortium name="DOE Joint Genome Institute"/>
            <person name="Kjaerbolling I."/>
            <person name="Vesth T."/>
            <person name="Frisvad J.C."/>
            <person name="Nybo J.L."/>
            <person name="Theobald S."/>
            <person name="Kildgaard S."/>
            <person name="Isbrandt T."/>
            <person name="Kuo A."/>
            <person name="Sato A."/>
            <person name="Lyhne E.K."/>
            <person name="Kogle M.E."/>
            <person name="Wiebenga A."/>
            <person name="Kun R.S."/>
            <person name="Lubbers R.J."/>
            <person name="Makela M.R."/>
            <person name="Barry K."/>
            <person name="Chovatia M."/>
            <person name="Clum A."/>
            <person name="Daum C."/>
            <person name="Haridas S."/>
            <person name="He G."/>
            <person name="LaButti K."/>
            <person name="Lipzen A."/>
            <person name="Mondo S."/>
            <person name="Riley R."/>
            <person name="Salamov A."/>
            <person name="Simmons B.A."/>
            <person name="Magnuson J.K."/>
            <person name="Henrissat B."/>
            <person name="Mortensen U.H."/>
            <person name="Larsen T.O."/>
            <person name="Devries R.P."/>
            <person name="Grigoriev I.V."/>
            <person name="Machida M."/>
            <person name="Baker S.E."/>
            <person name="Andersen M.R."/>
        </authorList>
    </citation>
    <scope>NUCLEOTIDE SEQUENCE [LARGE SCALE GENOMIC DNA]</scope>
    <source>
        <strain evidence="7">CBS 121.62</strain>
    </source>
</reference>
<comment type="subcellular location">
    <subcellularLocation>
        <location evidence="1">Membrane</location>
        <topology evidence="1">Multi-pass membrane protein</topology>
    </subcellularLocation>
</comment>
<evidence type="ECO:0000313" key="7">
    <source>
        <dbReference type="EMBL" id="KAB8252848.1"/>
    </source>
</evidence>
<name>A0A5N6HF60_ASPFL</name>
<dbReference type="PANTHER" id="PTHR11654">
    <property type="entry name" value="OLIGOPEPTIDE TRANSPORTER-RELATED"/>
    <property type="match status" value="1"/>
</dbReference>
<evidence type="ECO:0000256" key="6">
    <source>
        <dbReference type="SAM" id="Phobius"/>
    </source>
</evidence>
<dbReference type="GO" id="GO:0016020">
    <property type="term" value="C:membrane"/>
    <property type="evidence" value="ECO:0007669"/>
    <property type="project" value="UniProtKB-SubCell"/>
</dbReference>
<dbReference type="InterPro" id="IPR000109">
    <property type="entry name" value="POT_fam"/>
</dbReference>
<evidence type="ECO:0000256" key="3">
    <source>
        <dbReference type="ARBA" id="ARBA00022692"/>
    </source>
</evidence>
<keyword evidence="5 6" id="KW-0472">Membrane</keyword>
<feature type="transmembrane region" description="Helical" evidence="6">
    <location>
        <begin position="450"/>
        <end position="470"/>
    </location>
</feature>
<evidence type="ECO:0000256" key="2">
    <source>
        <dbReference type="ARBA" id="ARBA00005982"/>
    </source>
</evidence>
<dbReference type="EMBL" id="ML734553">
    <property type="protein sequence ID" value="KAB8252848.1"/>
    <property type="molecule type" value="Genomic_DNA"/>
</dbReference>
<dbReference type="Gene3D" id="1.20.1250.20">
    <property type="entry name" value="MFS general substrate transporter like domains"/>
    <property type="match status" value="1"/>
</dbReference>
<dbReference type="VEuPathDB" id="FungiDB:F9C07_5233"/>
<feature type="transmembrane region" description="Helical" evidence="6">
    <location>
        <begin position="482"/>
        <end position="502"/>
    </location>
</feature>
<feature type="transmembrane region" description="Helical" evidence="6">
    <location>
        <begin position="101"/>
        <end position="123"/>
    </location>
</feature>
<gene>
    <name evidence="7" type="ORF">BDV35DRAFT_386893</name>
</gene>
<dbReference type="InterPro" id="IPR036259">
    <property type="entry name" value="MFS_trans_sf"/>
</dbReference>
<feature type="transmembrane region" description="Helical" evidence="6">
    <location>
        <begin position="399"/>
        <end position="420"/>
    </location>
</feature>